<reference evidence="3" key="1">
    <citation type="journal article" date="2021" name="Front. Plant Sci.">
        <title>Chromosome-Scale Genome Assembly for Chinese Sour Jujube and Insights Into Its Genome Evolution and Domestication Signature.</title>
        <authorList>
            <person name="Shen L.-Y."/>
            <person name="Luo H."/>
            <person name="Wang X.-L."/>
            <person name="Wang X.-M."/>
            <person name="Qiu X.-J."/>
            <person name="Liu H."/>
            <person name="Zhou S.-S."/>
            <person name="Jia K.-H."/>
            <person name="Nie S."/>
            <person name="Bao Y.-T."/>
            <person name="Zhang R.-G."/>
            <person name="Yun Q.-Z."/>
            <person name="Chai Y.-H."/>
            <person name="Lu J.-Y."/>
            <person name="Li Y."/>
            <person name="Zhao S.-W."/>
            <person name="Mao J.-F."/>
            <person name="Jia S.-G."/>
            <person name="Mao Y.-M."/>
        </authorList>
    </citation>
    <scope>NUCLEOTIDE SEQUENCE</scope>
    <source>
        <strain evidence="3">AT0</strain>
        <tissue evidence="3">Leaf</tissue>
    </source>
</reference>
<dbReference type="Gene3D" id="1.25.10.10">
    <property type="entry name" value="Leucine-rich Repeat Variant"/>
    <property type="match status" value="1"/>
</dbReference>
<dbReference type="AlphaFoldDB" id="A0A978UPU0"/>
<dbReference type="InterPro" id="IPR013918">
    <property type="entry name" value="Nucleotide_exch_fac_Fes1"/>
</dbReference>
<dbReference type="InterPro" id="IPR016024">
    <property type="entry name" value="ARM-type_fold"/>
</dbReference>
<protein>
    <recommendedName>
        <fullName evidence="2">Nucleotide exchange factor Fes1 domain-containing protein</fullName>
    </recommendedName>
</protein>
<dbReference type="GO" id="GO:0000774">
    <property type="term" value="F:adenyl-nucleotide exchange factor activity"/>
    <property type="evidence" value="ECO:0007669"/>
    <property type="project" value="TreeGrafter"/>
</dbReference>
<dbReference type="EMBL" id="JAEACU010000010">
    <property type="protein sequence ID" value="KAH7516842.1"/>
    <property type="molecule type" value="Genomic_DNA"/>
</dbReference>
<dbReference type="Proteomes" id="UP000813462">
    <property type="component" value="Unassembled WGS sequence"/>
</dbReference>
<sequence length="381" mass="42742">MERSSSRRLLLVAMVAMMVMAVRADAVNKSSEGVYWSSAKEDESVDHDDFDGGFSSLDGMLQWAIGHSDPAKLKETAKKVQQSSPDELKKRQLEFKELMEKLKVPSDAQLMQIAIDDLNNSSLALEDRHRALQELLFLVESIDNANGRCTYFNKLGGLPVVIQELNHPDPDIRRLAAWIIGQASQNNPAVQEQVLKLGALLKLMKMVKSNFIEEAIKCLYAVSALVQNNLAGQELFIAEAGLLLLQDILSDTSVDIRLQKKAVFLVGDLAGFQLITVHKDEIPFLSNRFFLKSVVDLTASSDLELKEKVLITIKNLLLLRTTEASVFKEFCGLDIALERMRLQLQDLTGEEDQRDYAMDVESLRHEVELIFHQKLGKSSNN</sequence>
<keyword evidence="1" id="KW-0732">Signal</keyword>
<evidence type="ECO:0000313" key="3">
    <source>
        <dbReference type="EMBL" id="KAH7516842.1"/>
    </source>
</evidence>
<dbReference type="PANTHER" id="PTHR19316:SF32">
    <property type="entry name" value="ARM REPEAT SUPERFAMILY PROTEIN"/>
    <property type="match status" value="1"/>
</dbReference>
<dbReference type="SUPFAM" id="SSF48371">
    <property type="entry name" value="ARM repeat"/>
    <property type="match status" value="1"/>
</dbReference>
<feature type="domain" description="Nucleotide exchange factor Fes1" evidence="2">
    <location>
        <begin position="57"/>
        <end position="146"/>
    </location>
</feature>
<accession>A0A978UPU0</accession>
<dbReference type="Pfam" id="PF08609">
    <property type="entry name" value="Fes1"/>
    <property type="match status" value="1"/>
</dbReference>
<evidence type="ECO:0000256" key="1">
    <source>
        <dbReference type="SAM" id="SignalP"/>
    </source>
</evidence>
<comment type="caution">
    <text evidence="3">The sequence shown here is derived from an EMBL/GenBank/DDBJ whole genome shotgun (WGS) entry which is preliminary data.</text>
</comment>
<dbReference type="InterPro" id="IPR050693">
    <property type="entry name" value="Hsp70_NEF-Inhibitors"/>
</dbReference>
<evidence type="ECO:0000313" key="4">
    <source>
        <dbReference type="Proteomes" id="UP000813462"/>
    </source>
</evidence>
<dbReference type="PANTHER" id="PTHR19316">
    <property type="entry name" value="PROTEIN FOLDING REGULATOR"/>
    <property type="match status" value="1"/>
</dbReference>
<name>A0A978UPU0_ZIZJJ</name>
<feature type="signal peptide" evidence="1">
    <location>
        <begin position="1"/>
        <end position="24"/>
    </location>
</feature>
<dbReference type="InterPro" id="IPR011989">
    <property type="entry name" value="ARM-like"/>
</dbReference>
<evidence type="ECO:0000259" key="2">
    <source>
        <dbReference type="Pfam" id="PF08609"/>
    </source>
</evidence>
<organism evidence="3 4">
    <name type="scientific">Ziziphus jujuba var. spinosa</name>
    <dbReference type="NCBI Taxonomy" id="714518"/>
    <lineage>
        <taxon>Eukaryota</taxon>
        <taxon>Viridiplantae</taxon>
        <taxon>Streptophyta</taxon>
        <taxon>Embryophyta</taxon>
        <taxon>Tracheophyta</taxon>
        <taxon>Spermatophyta</taxon>
        <taxon>Magnoliopsida</taxon>
        <taxon>eudicotyledons</taxon>
        <taxon>Gunneridae</taxon>
        <taxon>Pentapetalae</taxon>
        <taxon>rosids</taxon>
        <taxon>fabids</taxon>
        <taxon>Rosales</taxon>
        <taxon>Rhamnaceae</taxon>
        <taxon>Paliureae</taxon>
        <taxon>Ziziphus</taxon>
    </lineage>
</organism>
<dbReference type="GO" id="GO:0005783">
    <property type="term" value="C:endoplasmic reticulum"/>
    <property type="evidence" value="ECO:0007669"/>
    <property type="project" value="TreeGrafter"/>
</dbReference>
<feature type="chain" id="PRO_5037386741" description="Nucleotide exchange factor Fes1 domain-containing protein" evidence="1">
    <location>
        <begin position="25"/>
        <end position="381"/>
    </location>
</feature>
<proteinExistence type="predicted"/>
<gene>
    <name evidence="3" type="ORF">FEM48_Zijuj10G0177800</name>
</gene>